<dbReference type="SUPFAM" id="SSF56219">
    <property type="entry name" value="DNase I-like"/>
    <property type="match status" value="1"/>
</dbReference>
<accession>A0AAV7RU13</accession>
<dbReference type="AlphaFoldDB" id="A0AAV7RU13"/>
<dbReference type="InterPro" id="IPR036691">
    <property type="entry name" value="Endo/exonu/phosph_ase_sf"/>
</dbReference>
<dbReference type="Gene3D" id="3.60.10.10">
    <property type="entry name" value="Endonuclease/exonuclease/phosphatase"/>
    <property type="match status" value="1"/>
</dbReference>
<organism evidence="1 2">
    <name type="scientific">Pleurodeles waltl</name>
    <name type="common">Iberian ribbed newt</name>
    <dbReference type="NCBI Taxonomy" id="8319"/>
    <lineage>
        <taxon>Eukaryota</taxon>
        <taxon>Metazoa</taxon>
        <taxon>Chordata</taxon>
        <taxon>Craniata</taxon>
        <taxon>Vertebrata</taxon>
        <taxon>Euteleostomi</taxon>
        <taxon>Amphibia</taxon>
        <taxon>Batrachia</taxon>
        <taxon>Caudata</taxon>
        <taxon>Salamandroidea</taxon>
        <taxon>Salamandridae</taxon>
        <taxon>Pleurodelinae</taxon>
        <taxon>Pleurodeles</taxon>
    </lineage>
</organism>
<evidence type="ECO:0000313" key="1">
    <source>
        <dbReference type="EMBL" id="KAJ1156276.1"/>
    </source>
</evidence>
<evidence type="ECO:0000313" key="2">
    <source>
        <dbReference type="Proteomes" id="UP001066276"/>
    </source>
</evidence>
<gene>
    <name evidence="1" type="ORF">NDU88_009000</name>
</gene>
<dbReference type="EMBL" id="JANPWB010000009">
    <property type="protein sequence ID" value="KAJ1156276.1"/>
    <property type="molecule type" value="Genomic_DNA"/>
</dbReference>
<protein>
    <submittedName>
        <fullName evidence="1">Uncharacterized protein</fullName>
    </submittedName>
</protein>
<keyword evidence="2" id="KW-1185">Reference proteome</keyword>
<proteinExistence type="predicted"/>
<name>A0AAV7RU13_PLEWA</name>
<comment type="caution">
    <text evidence="1">The sequence shown here is derived from an EMBL/GenBank/DDBJ whole genome shotgun (WGS) entry which is preliminary data.</text>
</comment>
<reference evidence="1" key="1">
    <citation type="journal article" date="2022" name="bioRxiv">
        <title>Sequencing and chromosome-scale assembly of the giantPleurodeles waltlgenome.</title>
        <authorList>
            <person name="Brown T."/>
            <person name="Elewa A."/>
            <person name="Iarovenko S."/>
            <person name="Subramanian E."/>
            <person name="Araus A.J."/>
            <person name="Petzold A."/>
            <person name="Susuki M."/>
            <person name="Suzuki K.-i.T."/>
            <person name="Hayashi T."/>
            <person name="Toyoda A."/>
            <person name="Oliveira C."/>
            <person name="Osipova E."/>
            <person name="Leigh N.D."/>
            <person name="Simon A."/>
            <person name="Yun M.H."/>
        </authorList>
    </citation>
    <scope>NUCLEOTIDE SEQUENCE</scope>
    <source>
        <strain evidence="1">20211129_DDA</strain>
        <tissue evidence="1">Liver</tissue>
    </source>
</reference>
<dbReference type="Proteomes" id="UP001066276">
    <property type="component" value="Chromosome 5"/>
</dbReference>
<sequence>MSVQGRERKECQLYSYLLTFDLRHVLERQDPGYPTSATYVSGACQSVIDYIFVSKHLLNRLIDRAIQPSVHGDHNPLTILQETPCRSSQQAAVGNKILQIKGNIQKFVWRNANVDDMYPSSAMVHMFVSRCDFPDRDRGRRAARLEDAWVASGWDMPAVKSRTVPVLLYADNAVLILRMPN</sequence>